<gene>
    <name evidence="1" type="ORF">EZS28_027507</name>
</gene>
<sequence length="240" mass="28525">MLQAIFTRGAEKQMQRIREKASEWKAQEKMYRLNIGEYIKIVEEEIRVQKQFFFPRDSQHREQLKLVLGAIKREFTAQLRQQLGICEVMEALGYLPSLFEFQKHFKDEGLGDIDMEILFGLQIDKFKGVIEDELEQTFKRVIQCDSWEKSNTQKSHDEEEQDLSARREIMQQLFTKFFQFESIFKQWTLPSFFPIFTHYCEQVSVQLKQYMLGVTSLIANTNVLLRCREIEPDIAEIGDN</sequence>
<dbReference type="EMBL" id="SNRW01010149">
    <property type="protein sequence ID" value="KAA6376965.1"/>
    <property type="molecule type" value="Genomic_DNA"/>
</dbReference>
<organism evidence="1 2">
    <name type="scientific">Streblomastix strix</name>
    <dbReference type="NCBI Taxonomy" id="222440"/>
    <lineage>
        <taxon>Eukaryota</taxon>
        <taxon>Metamonada</taxon>
        <taxon>Preaxostyla</taxon>
        <taxon>Oxymonadida</taxon>
        <taxon>Streblomastigidae</taxon>
        <taxon>Streblomastix</taxon>
    </lineage>
</organism>
<accession>A0A5J4V4H7</accession>
<dbReference type="Proteomes" id="UP000324800">
    <property type="component" value="Unassembled WGS sequence"/>
</dbReference>
<feature type="non-terminal residue" evidence="1">
    <location>
        <position position="240"/>
    </location>
</feature>
<proteinExistence type="predicted"/>
<evidence type="ECO:0000313" key="2">
    <source>
        <dbReference type="Proteomes" id="UP000324800"/>
    </source>
</evidence>
<reference evidence="1 2" key="1">
    <citation type="submission" date="2019-03" db="EMBL/GenBank/DDBJ databases">
        <title>Single cell metagenomics reveals metabolic interactions within the superorganism composed of flagellate Streblomastix strix and complex community of Bacteroidetes bacteria on its surface.</title>
        <authorList>
            <person name="Treitli S.C."/>
            <person name="Kolisko M."/>
            <person name="Husnik F."/>
            <person name="Keeling P."/>
            <person name="Hampl V."/>
        </authorList>
    </citation>
    <scope>NUCLEOTIDE SEQUENCE [LARGE SCALE GENOMIC DNA]</scope>
    <source>
        <strain evidence="1">ST1C</strain>
    </source>
</reference>
<protein>
    <submittedName>
        <fullName evidence="1">Uncharacterized protein</fullName>
    </submittedName>
</protein>
<evidence type="ECO:0000313" key="1">
    <source>
        <dbReference type="EMBL" id="KAA6376965.1"/>
    </source>
</evidence>
<dbReference type="AlphaFoldDB" id="A0A5J4V4H7"/>
<comment type="caution">
    <text evidence="1">The sequence shown here is derived from an EMBL/GenBank/DDBJ whole genome shotgun (WGS) entry which is preliminary data.</text>
</comment>
<name>A0A5J4V4H7_9EUKA</name>